<evidence type="ECO:0000256" key="4">
    <source>
        <dbReference type="ARBA" id="ARBA00022475"/>
    </source>
</evidence>
<reference evidence="17" key="6">
    <citation type="submission" date="2019-04" db="EMBL/GenBank/DDBJ databases">
        <title>Moraxella osloensis CCUG 73412, isolated from corneal scrapings as causative agent of keratitis.</title>
        <authorList>
            <person name="Connolly G."/>
            <person name="Jaen-Luchoro D."/>
            <person name="Pinyeiro-Iglesias B."/>
            <person name="Curry A."/>
            <person name="Knowles S."/>
            <person name="Moore E.R.B."/>
        </authorList>
    </citation>
    <scope>NUCLEOTIDE SEQUENCE</scope>
    <source>
        <strain evidence="17">CCUG 73412</strain>
    </source>
</reference>
<reference evidence="19" key="2">
    <citation type="submission" date="2017-11" db="EMBL/GenBank/DDBJ databases">
        <title>Complete genome sequence of Moraxella osloensis NP7 isolated from human skin.</title>
        <authorList>
            <person name="Lee K."/>
            <person name="Lim J.Y."/>
            <person name="Hwang I."/>
        </authorList>
    </citation>
    <scope>NUCLEOTIDE SEQUENCE [LARGE SCALE GENOMIC DNA]</scope>
    <source>
        <strain evidence="19">NP7</strain>
    </source>
</reference>
<dbReference type="STRING" id="34062.AXE82_05980"/>
<dbReference type="KEGG" id="mos:AXE82_05980"/>
<keyword evidence="11 13" id="KW-0472">Membrane</keyword>
<dbReference type="SUPFAM" id="SSF81342">
    <property type="entry name" value="Transmembrane di-heme cytochromes"/>
    <property type="match status" value="1"/>
</dbReference>
<sequence>MALFPANEAPQPIAPHGINKWSLSSRIFHWISVVLLIATWAMIELNEDATDFTYFDLHKAFGLSVLFWTVGRIINRFVTKAPADVPMPKWQNKLSHLTHLALYLILLAMPLAGWFSVMFDGEGVSMFGLFDIPAFVSENSDLSGTLEKIHKNLLWTLLLVFTALHIIGALYHQFIQKDHLIRRMR</sequence>
<reference evidence="16 20" key="3">
    <citation type="journal article" date="2018" name="Genome Announc.">
        <title>Complete Genome Sequences of Three Moraxella osloensis Strains Isolated from Human Skin.</title>
        <authorList>
            <person name="Lim J.Y."/>
            <person name="Hwang I."/>
            <person name="Ganzorig M."/>
            <person name="Huang S.L."/>
            <person name="Cho G.S."/>
            <person name="Franz C.M.A.P."/>
            <person name="Lee K."/>
        </authorList>
    </citation>
    <scope>NUCLEOTIDE SEQUENCE [LARGE SCALE GENOMIC DNA]</scope>
    <source>
        <strain evidence="16">NP7</strain>
        <strain evidence="20">YHS</strain>
    </source>
</reference>
<name>A0A0X8K6B9_FAUOS</name>
<keyword evidence="21" id="KW-1185">Reference proteome</keyword>
<dbReference type="GO" id="GO:0022904">
    <property type="term" value="P:respiratory electron transport chain"/>
    <property type="evidence" value="ECO:0007669"/>
    <property type="project" value="InterPro"/>
</dbReference>
<evidence type="ECO:0000313" key="16">
    <source>
        <dbReference type="EMBL" id="ATW71259.1"/>
    </source>
</evidence>
<dbReference type="Gene3D" id="1.20.950.20">
    <property type="entry name" value="Transmembrane di-heme cytochromes, Chain C"/>
    <property type="match status" value="1"/>
</dbReference>
<dbReference type="GeneID" id="35779674"/>
<evidence type="ECO:0000313" key="18">
    <source>
        <dbReference type="EMBL" id="STY96501.1"/>
    </source>
</evidence>
<organism evidence="18 21">
    <name type="scientific">Faucicola osloensis</name>
    <name type="common">Moraxella osloensis</name>
    <dbReference type="NCBI Taxonomy" id="34062"/>
    <lineage>
        <taxon>Bacteria</taxon>
        <taxon>Pseudomonadati</taxon>
        <taxon>Pseudomonadota</taxon>
        <taxon>Gammaproteobacteria</taxon>
        <taxon>Moraxellales</taxon>
        <taxon>Moraxellaceae</taxon>
        <taxon>Faucicola</taxon>
    </lineage>
</organism>
<dbReference type="PANTHER" id="PTHR30529">
    <property type="entry name" value="CYTOCHROME B561"/>
    <property type="match status" value="1"/>
</dbReference>
<dbReference type="Proteomes" id="UP000255230">
    <property type="component" value="Unassembled WGS sequence"/>
</dbReference>
<evidence type="ECO:0000256" key="10">
    <source>
        <dbReference type="ARBA" id="ARBA00023004"/>
    </source>
</evidence>
<keyword evidence="6 13" id="KW-0812">Transmembrane</keyword>
<dbReference type="InterPro" id="IPR016174">
    <property type="entry name" value="Di-haem_cyt_TM"/>
</dbReference>
<evidence type="ECO:0000313" key="19">
    <source>
        <dbReference type="Proteomes" id="UP000229340"/>
    </source>
</evidence>
<dbReference type="Proteomes" id="UP000229340">
    <property type="component" value="Chromosome"/>
</dbReference>
<evidence type="ECO:0000256" key="13">
    <source>
        <dbReference type="SAM" id="Phobius"/>
    </source>
</evidence>
<evidence type="ECO:0000256" key="12">
    <source>
        <dbReference type="ARBA" id="ARBA00037975"/>
    </source>
</evidence>
<dbReference type="RefSeq" id="WP_062332532.1">
    <property type="nucleotide sequence ID" value="NZ_CBCRZU010000010.1"/>
</dbReference>
<dbReference type="GO" id="GO:0009055">
    <property type="term" value="F:electron transfer activity"/>
    <property type="evidence" value="ECO:0007669"/>
    <property type="project" value="InterPro"/>
</dbReference>
<comment type="subcellular location">
    <subcellularLocation>
        <location evidence="2">Cell membrane</location>
        <topology evidence="2">Multi-pass membrane protein</topology>
    </subcellularLocation>
</comment>
<evidence type="ECO:0000313" key="21">
    <source>
        <dbReference type="Proteomes" id="UP000255230"/>
    </source>
</evidence>
<keyword evidence="5" id="KW-0349">Heme</keyword>
<keyword evidence="7" id="KW-0479">Metal-binding</keyword>
<keyword evidence="9 13" id="KW-1133">Transmembrane helix</keyword>
<proteinExistence type="inferred from homology"/>
<evidence type="ECO:0000259" key="14">
    <source>
        <dbReference type="Pfam" id="PF01292"/>
    </source>
</evidence>
<dbReference type="OrthoDB" id="1247465at2"/>
<dbReference type="InterPro" id="IPR011577">
    <property type="entry name" value="Cyt_b561_bac/Ni-Hgenase"/>
</dbReference>
<feature type="transmembrane region" description="Helical" evidence="13">
    <location>
        <begin position="100"/>
        <end position="119"/>
    </location>
</feature>
<evidence type="ECO:0000256" key="3">
    <source>
        <dbReference type="ARBA" id="ARBA00022448"/>
    </source>
</evidence>
<dbReference type="EMBL" id="SSCJ01000005">
    <property type="protein sequence ID" value="MDI4509947.1"/>
    <property type="molecule type" value="Genomic_DNA"/>
</dbReference>
<dbReference type="EMBL" id="UGPY01000001">
    <property type="protein sequence ID" value="STY96501.1"/>
    <property type="molecule type" value="Genomic_DNA"/>
</dbReference>
<evidence type="ECO:0000256" key="7">
    <source>
        <dbReference type="ARBA" id="ARBA00022723"/>
    </source>
</evidence>
<evidence type="ECO:0000256" key="2">
    <source>
        <dbReference type="ARBA" id="ARBA00004651"/>
    </source>
</evidence>
<evidence type="ECO:0000256" key="8">
    <source>
        <dbReference type="ARBA" id="ARBA00022982"/>
    </source>
</evidence>
<evidence type="ECO:0000256" key="5">
    <source>
        <dbReference type="ARBA" id="ARBA00022617"/>
    </source>
</evidence>
<dbReference type="GO" id="GO:0020037">
    <property type="term" value="F:heme binding"/>
    <property type="evidence" value="ECO:0007669"/>
    <property type="project" value="TreeGrafter"/>
</dbReference>
<keyword evidence="3" id="KW-0813">Transport</keyword>
<feature type="transmembrane region" description="Helical" evidence="13">
    <location>
        <begin position="57"/>
        <end position="79"/>
    </location>
</feature>
<evidence type="ECO:0000256" key="11">
    <source>
        <dbReference type="ARBA" id="ARBA00023136"/>
    </source>
</evidence>
<evidence type="ECO:0000313" key="20">
    <source>
        <dbReference type="Proteomes" id="UP000229521"/>
    </source>
</evidence>
<evidence type="ECO:0000313" key="15">
    <source>
        <dbReference type="EMBL" id="ATQ82569.1"/>
    </source>
</evidence>
<keyword evidence="8" id="KW-0249">Electron transport</keyword>
<dbReference type="GO" id="GO:0046872">
    <property type="term" value="F:metal ion binding"/>
    <property type="evidence" value="ECO:0007669"/>
    <property type="project" value="UniProtKB-KW"/>
</dbReference>
<evidence type="ECO:0000313" key="17">
    <source>
        <dbReference type="EMBL" id="MDI4509947.1"/>
    </source>
</evidence>
<accession>A0A0X8K6B9</accession>
<evidence type="ECO:0000256" key="1">
    <source>
        <dbReference type="ARBA" id="ARBA00001970"/>
    </source>
</evidence>
<gene>
    <name evidence="18" type="primary">yceJ</name>
    <name evidence="17" type="ORF">E6P75_06965</name>
    <name evidence="18" type="ORF">NCTC10465_00257</name>
    <name evidence="16" type="ORF">NP7_13120</name>
    <name evidence="15" type="ORF">YHS_01240</name>
</gene>
<protein>
    <submittedName>
        <fullName evidence="15 18">Cytochrome b</fullName>
    </submittedName>
</protein>
<feature type="domain" description="Cytochrome b561 bacterial/Ni-hydrogenase" evidence="14">
    <location>
        <begin position="21"/>
        <end position="184"/>
    </location>
</feature>
<feature type="transmembrane region" description="Helical" evidence="13">
    <location>
        <begin position="153"/>
        <end position="175"/>
    </location>
</feature>
<reference evidence="15" key="1">
    <citation type="submission" date="2017-11" db="EMBL/GenBank/DDBJ databases">
        <title>Complete Genome Sequence from Moraxella oslensis YHS isolated from human skin.</title>
        <authorList>
            <person name="Lee K."/>
            <person name="Lim J.Y."/>
            <person name="Hwang I."/>
        </authorList>
    </citation>
    <scope>NUCLEOTIDE SEQUENCE</scope>
    <source>
        <strain evidence="15">YHS</strain>
    </source>
</reference>
<reference evidence="18 21" key="5">
    <citation type="submission" date="2018-06" db="EMBL/GenBank/DDBJ databases">
        <authorList>
            <consortium name="Pathogen Informatics"/>
            <person name="Doyle S."/>
        </authorList>
    </citation>
    <scope>NUCLEOTIDE SEQUENCE [LARGE SCALE GENOMIC DNA]</scope>
    <source>
        <strain evidence="18 21">NCTC10465</strain>
    </source>
</reference>
<dbReference type="PANTHER" id="PTHR30529:SF3">
    <property type="entry name" value="CYTOCHROME B561 HOMOLOG 1"/>
    <property type="match status" value="1"/>
</dbReference>
<dbReference type="Pfam" id="PF01292">
    <property type="entry name" value="Ni_hydr_CYTB"/>
    <property type="match status" value="1"/>
</dbReference>
<dbReference type="EMBL" id="CP024443">
    <property type="protein sequence ID" value="ATW71259.1"/>
    <property type="molecule type" value="Genomic_DNA"/>
</dbReference>
<keyword evidence="4" id="KW-1003">Cell membrane</keyword>
<keyword evidence="10" id="KW-0408">Iron</keyword>
<comment type="similarity">
    <text evidence="12">Belongs to the cytochrome b561 family.</text>
</comment>
<evidence type="ECO:0000256" key="6">
    <source>
        <dbReference type="ARBA" id="ARBA00022692"/>
    </source>
</evidence>
<dbReference type="EMBL" id="CP024176">
    <property type="protein sequence ID" value="ATQ82569.1"/>
    <property type="molecule type" value="Genomic_DNA"/>
</dbReference>
<evidence type="ECO:0000256" key="9">
    <source>
        <dbReference type="ARBA" id="ARBA00022989"/>
    </source>
</evidence>
<dbReference type="InterPro" id="IPR052168">
    <property type="entry name" value="Cytochrome_b561_oxidase"/>
</dbReference>
<reference evidence="16" key="4">
    <citation type="journal article" date="2018" name="Misainmurhag Hoiji">
        <title>Complete genome sequence of multidrug-resistant Moraxella osloensis NP7 with multiple plasmids isolated from human skin.</title>
        <authorList>
            <person name="Ganzorig M."/>
            <person name="Lim J.Y."/>
            <person name="Hwang I."/>
            <person name="Lee K."/>
        </authorList>
    </citation>
    <scope>NUCLEOTIDE SEQUENCE</scope>
    <source>
        <strain evidence="16">NP7</strain>
    </source>
</reference>
<dbReference type="AlphaFoldDB" id="A0A0X8K6B9"/>
<feature type="transmembrane region" description="Helical" evidence="13">
    <location>
        <begin position="27"/>
        <end position="45"/>
    </location>
</feature>
<comment type="cofactor">
    <cofactor evidence="1">
        <name>heme b</name>
        <dbReference type="ChEBI" id="CHEBI:60344"/>
    </cofactor>
</comment>
<dbReference type="GO" id="GO:0005886">
    <property type="term" value="C:plasma membrane"/>
    <property type="evidence" value="ECO:0007669"/>
    <property type="project" value="UniProtKB-SubCell"/>
</dbReference>